<keyword evidence="3" id="KW-1185">Reference proteome</keyword>
<evidence type="ECO:0000313" key="2">
    <source>
        <dbReference type="EMBL" id="CAH3185923.1"/>
    </source>
</evidence>
<feature type="compositionally biased region" description="Polar residues" evidence="1">
    <location>
        <begin position="188"/>
        <end position="208"/>
    </location>
</feature>
<gene>
    <name evidence="2" type="ORF">PEVE_00016441</name>
</gene>
<name>A0ABN8S2Y7_9CNID</name>
<reference evidence="2 3" key="1">
    <citation type="submission" date="2022-05" db="EMBL/GenBank/DDBJ databases">
        <authorList>
            <consortium name="Genoscope - CEA"/>
            <person name="William W."/>
        </authorList>
    </citation>
    <scope>NUCLEOTIDE SEQUENCE [LARGE SCALE GENOMIC DNA]</scope>
</reference>
<evidence type="ECO:0000313" key="3">
    <source>
        <dbReference type="Proteomes" id="UP001159427"/>
    </source>
</evidence>
<comment type="caution">
    <text evidence="2">The sequence shown here is derived from an EMBL/GenBank/DDBJ whole genome shotgun (WGS) entry which is preliminary data.</text>
</comment>
<dbReference type="EMBL" id="CALNXI010002295">
    <property type="protein sequence ID" value="CAH3185923.1"/>
    <property type="molecule type" value="Genomic_DNA"/>
</dbReference>
<feature type="region of interest" description="Disordered" evidence="1">
    <location>
        <begin position="186"/>
        <end position="212"/>
    </location>
</feature>
<protein>
    <submittedName>
        <fullName evidence="2">Uncharacterized protein</fullName>
    </submittedName>
</protein>
<evidence type="ECO:0000256" key="1">
    <source>
        <dbReference type="SAM" id="MobiDB-lite"/>
    </source>
</evidence>
<organism evidence="2 3">
    <name type="scientific">Porites evermanni</name>
    <dbReference type="NCBI Taxonomy" id="104178"/>
    <lineage>
        <taxon>Eukaryota</taxon>
        <taxon>Metazoa</taxon>
        <taxon>Cnidaria</taxon>
        <taxon>Anthozoa</taxon>
        <taxon>Hexacorallia</taxon>
        <taxon>Scleractinia</taxon>
        <taxon>Fungiina</taxon>
        <taxon>Poritidae</taxon>
        <taxon>Porites</taxon>
    </lineage>
</organism>
<proteinExistence type="predicted"/>
<accession>A0ABN8S2Y7</accession>
<dbReference type="Proteomes" id="UP001159427">
    <property type="component" value="Unassembled WGS sequence"/>
</dbReference>
<sequence length="556" mass="62524">MPYALPATRNPAAAQGQLSTSIPTFYVRDVLPSTQTPAAVPGQLSTSTPTLSTPYVLPATQNPAAPPEQFRIPTLSTPYLPATVTNAESETSSVPDQQTPQLLDKSFQEGCGESWVRPEEDNPPLQQVGIQTSLTHPRIFGKKYAPCRQRLSSEEVFPDGLRAAPHGSCNLSLQWLPVLHRRWRGDETPSTGEQQTPWMGGATKSNPWKRSGSALKRELRTVKTSYLKAITTSFNYRLVKPEKNLVTREECLEYDASSFLKFEDSFPDEVLKATIGEASEGLNREKLETRLKAAKLRAVAQFATARNNEHHDRQWGLPQAPNPNKEAFKDPLSIKEYLERNMPLSENDLVLRRFSPVDYGQPLTEAVIFPYNGCPFSTGDGEAMKRHQQETRHPGWGRYEEKPIDKKWICPKEVCGASFLAWDHLYHCNRSGFATTFIINQMIENDGVFPREAISTLCRLAGWSEKGGTWALYIKEDNNYYSLPEASDLLLGSFPVLEYCQPSETVSETRCCNSCTYRSGAKKMIMIKRQKQEYQWQSDASKTETVHSEKEASLSN</sequence>